<dbReference type="EMBL" id="RWGY01000029">
    <property type="protein sequence ID" value="TVU18833.1"/>
    <property type="molecule type" value="Genomic_DNA"/>
</dbReference>
<sequence>MMQAYAAAGIDNRVVSAVSFHTVAAINSRNAAEQADYICTVLRSVSSQCNFLEAIERASSATASSTINKGLTLVQ</sequence>
<evidence type="ECO:0000313" key="1">
    <source>
        <dbReference type="EMBL" id="TVU18833.1"/>
    </source>
</evidence>
<organism evidence="1 2">
    <name type="scientific">Eragrostis curvula</name>
    <name type="common">weeping love grass</name>
    <dbReference type="NCBI Taxonomy" id="38414"/>
    <lineage>
        <taxon>Eukaryota</taxon>
        <taxon>Viridiplantae</taxon>
        <taxon>Streptophyta</taxon>
        <taxon>Embryophyta</taxon>
        <taxon>Tracheophyta</taxon>
        <taxon>Spermatophyta</taxon>
        <taxon>Magnoliopsida</taxon>
        <taxon>Liliopsida</taxon>
        <taxon>Poales</taxon>
        <taxon>Poaceae</taxon>
        <taxon>PACMAD clade</taxon>
        <taxon>Chloridoideae</taxon>
        <taxon>Eragrostideae</taxon>
        <taxon>Eragrostidinae</taxon>
        <taxon>Eragrostis</taxon>
    </lineage>
</organism>
<keyword evidence="2" id="KW-1185">Reference proteome</keyword>
<gene>
    <name evidence="1" type="ORF">EJB05_34948</name>
</gene>
<reference evidence="1 2" key="1">
    <citation type="journal article" date="2019" name="Sci. Rep.">
        <title>A high-quality genome of Eragrostis curvula grass provides insights into Poaceae evolution and supports new strategies to enhance forage quality.</title>
        <authorList>
            <person name="Carballo J."/>
            <person name="Santos B.A.C.M."/>
            <person name="Zappacosta D."/>
            <person name="Garbus I."/>
            <person name="Selva J.P."/>
            <person name="Gallo C.A."/>
            <person name="Diaz A."/>
            <person name="Albertini E."/>
            <person name="Caccamo M."/>
            <person name="Echenique V."/>
        </authorList>
    </citation>
    <scope>NUCLEOTIDE SEQUENCE [LARGE SCALE GENOMIC DNA]</scope>
    <source>
        <strain evidence="2">cv. Victoria</strain>
        <tissue evidence="1">Leaf</tissue>
    </source>
</reference>
<name>A0A5J9U5C7_9POAL</name>
<dbReference type="AlphaFoldDB" id="A0A5J9U5C7"/>
<protein>
    <submittedName>
        <fullName evidence="1">Uncharacterized protein</fullName>
    </submittedName>
</protein>
<dbReference type="Proteomes" id="UP000324897">
    <property type="component" value="Chromosome 7"/>
</dbReference>
<feature type="non-terminal residue" evidence="1">
    <location>
        <position position="1"/>
    </location>
</feature>
<proteinExistence type="predicted"/>
<comment type="caution">
    <text evidence="1">The sequence shown here is derived from an EMBL/GenBank/DDBJ whole genome shotgun (WGS) entry which is preliminary data.</text>
</comment>
<evidence type="ECO:0000313" key="2">
    <source>
        <dbReference type="Proteomes" id="UP000324897"/>
    </source>
</evidence>
<accession>A0A5J9U5C7</accession>
<dbReference type="Gramene" id="TVU18833">
    <property type="protein sequence ID" value="TVU18833"/>
    <property type="gene ID" value="EJB05_34948"/>
</dbReference>